<dbReference type="InterPro" id="IPR000073">
    <property type="entry name" value="AB_hydrolase_1"/>
</dbReference>
<dbReference type="Gene3D" id="3.40.50.1820">
    <property type="entry name" value="alpha/beta hydrolase"/>
    <property type="match status" value="1"/>
</dbReference>
<dbReference type="RefSeq" id="WP_330430937.1">
    <property type="nucleotide sequence ID" value="NZ_JAZDUF010000001.1"/>
</dbReference>
<gene>
    <name evidence="2" type="ORF">VZC37_03065</name>
</gene>
<keyword evidence="3" id="KW-1185">Reference proteome</keyword>
<feature type="domain" description="AB hydrolase-1" evidence="1">
    <location>
        <begin position="22"/>
        <end position="268"/>
    </location>
</feature>
<dbReference type="InterPro" id="IPR029058">
    <property type="entry name" value="AB_hydrolase_fold"/>
</dbReference>
<dbReference type="GO" id="GO:0016787">
    <property type="term" value="F:hydrolase activity"/>
    <property type="evidence" value="ECO:0007669"/>
    <property type="project" value="UniProtKB-KW"/>
</dbReference>
<reference evidence="2 3" key="1">
    <citation type="submission" date="2024-01" db="EMBL/GenBank/DDBJ databases">
        <title>Draft genome sequence of Gordonia sp. LSe1-13.</title>
        <authorList>
            <person name="Suphannarot A."/>
            <person name="Mingma R."/>
        </authorList>
    </citation>
    <scope>NUCLEOTIDE SEQUENCE [LARGE SCALE GENOMIC DNA]</scope>
    <source>
        <strain evidence="2 3">LSe1-13</strain>
    </source>
</reference>
<proteinExistence type="predicted"/>
<organism evidence="2 3">
    <name type="scientific">Gordonia sesuvii</name>
    <dbReference type="NCBI Taxonomy" id="3116777"/>
    <lineage>
        <taxon>Bacteria</taxon>
        <taxon>Bacillati</taxon>
        <taxon>Actinomycetota</taxon>
        <taxon>Actinomycetes</taxon>
        <taxon>Mycobacteriales</taxon>
        <taxon>Gordoniaceae</taxon>
        <taxon>Gordonia</taxon>
    </lineage>
</organism>
<dbReference type="Pfam" id="PF12697">
    <property type="entry name" value="Abhydrolase_6"/>
    <property type="match status" value="1"/>
</dbReference>
<accession>A0ABU7M857</accession>
<dbReference type="PANTHER" id="PTHR43798:SF33">
    <property type="entry name" value="HYDROLASE, PUTATIVE (AFU_ORTHOLOGUE AFUA_2G14860)-RELATED"/>
    <property type="match status" value="1"/>
</dbReference>
<keyword evidence="2" id="KW-0378">Hydrolase</keyword>
<dbReference type="PANTHER" id="PTHR43798">
    <property type="entry name" value="MONOACYLGLYCEROL LIPASE"/>
    <property type="match status" value="1"/>
</dbReference>
<protein>
    <submittedName>
        <fullName evidence="2">Alpha/beta hydrolase</fullName>
    </submittedName>
</protein>
<dbReference type="InterPro" id="IPR050266">
    <property type="entry name" value="AB_hydrolase_sf"/>
</dbReference>
<name>A0ABU7M857_9ACTN</name>
<evidence type="ECO:0000313" key="2">
    <source>
        <dbReference type="EMBL" id="MEE3849295.1"/>
    </source>
</evidence>
<dbReference type="EMBL" id="JAZDUF010000001">
    <property type="protein sequence ID" value="MEE3849295.1"/>
    <property type="molecule type" value="Genomic_DNA"/>
</dbReference>
<dbReference type="Proteomes" id="UP001347146">
    <property type="component" value="Unassembled WGS sequence"/>
</dbReference>
<dbReference type="SUPFAM" id="SSF53474">
    <property type="entry name" value="alpha/beta-Hydrolases"/>
    <property type="match status" value="1"/>
</dbReference>
<evidence type="ECO:0000313" key="3">
    <source>
        <dbReference type="Proteomes" id="UP001347146"/>
    </source>
</evidence>
<evidence type="ECO:0000259" key="1">
    <source>
        <dbReference type="Pfam" id="PF12697"/>
    </source>
</evidence>
<comment type="caution">
    <text evidence="2">The sequence shown here is derived from an EMBL/GenBank/DDBJ whole genome shotgun (WGS) entry which is preliminary data.</text>
</comment>
<sequence length="283" mass="31718">MRVVDLPAGPVEYTDEGEGPPVVLLHGLLIDETVWDTTIPLLPGGIRYIRPTLPLGAHRQPMNADADLSLTGQVHLIADFLDALDLRDVTLVHSDWGGSLFLTAIGRDERVGAMVIMPCEAFDNFPPGLPGRMATLATKLPGGITLAARQLRIGWLRRTPLLFGWMVRRPIPEEVVRRWTQPSLTEPGVRRDLEKYTATRFRADDLIRDTNALRDFRGECLILWSPENRVMPPEHGRRLAELIPQSRLVEIGDAYVLSMLDRPADVAREIGTFLVERRDLAET</sequence>